<dbReference type="GO" id="GO:0004860">
    <property type="term" value="F:protein kinase inhibitor activity"/>
    <property type="evidence" value="ECO:0007669"/>
    <property type="project" value="UniProtKB-KW"/>
</dbReference>
<dbReference type="InterPro" id="IPR040389">
    <property type="entry name" value="SMR"/>
</dbReference>
<evidence type="ECO:0000256" key="1">
    <source>
        <dbReference type="ARBA" id="ARBA00023013"/>
    </source>
</evidence>
<dbReference type="PANTHER" id="PTHR33142">
    <property type="entry name" value="CYCLIN-DEPENDENT PROTEIN KINASE INHIBITOR SMR13"/>
    <property type="match status" value="1"/>
</dbReference>
<proteinExistence type="predicted"/>
<keyword evidence="2" id="KW-0131">Cell cycle</keyword>
<sequence>MEASRDPKQEREEVKLKLIGGEEVMEELQGCKTPTAKSNKIPEIQTCPPAPRKRRFASSHMKRSSATELSLLIRNEEVEFLFQSLFQLPSRVTKRCKSI</sequence>
<protein>
    <submittedName>
        <fullName evidence="4">Uncharacterized protein</fullName>
    </submittedName>
</protein>
<dbReference type="GO" id="GO:0032875">
    <property type="term" value="P:regulation of DNA endoreduplication"/>
    <property type="evidence" value="ECO:0007669"/>
    <property type="project" value="InterPro"/>
</dbReference>
<dbReference type="EMBL" id="JAYWIO010000006">
    <property type="protein sequence ID" value="KAK7257663.1"/>
    <property type="molecule type" value="Genomic_DNA"/>
</dbReference>
<evidence type="ECO:0000256" key="2">
    <source>
        <dbReference type="ARBA" id="ARBA00023306"/>
    </source>
</evidence>
<dbReference type="PANTHER" id="PTHR33142:SF105">
    <property type="match status" value="1"/>
</dbReference>
<gene>
    <name evidence="4" type="ORF">RIF29_31803</name>
</gene>
<dbReference type="AlphaFoldDB" id="A0AAN9HVG5"/>
<evidence type="ECO:0000313" key="4">
    <source>
        <dbReference type="EMBL" id="KAK7257663.1"/>
    </source>
</evidence>
<evidence type="ECO:0000313" key="5">
    <source>
        <dbReference type="Proteomes" id="UP001372338"/>
    </source>
</evidence>
<organism evidence="4 5">
    <name type="scientific">Crotalaria pallida</name>
    <name type="common">Smooth rattlebox</name>
    <name type="synonym">Crotalaria striata</name>
    <dbReference type="NCBI Taxonomy" id="3830"/>
    <lineage>
        <taxon>Eukaryota</taxon>
        <taxon>Viridiplantae</taxon>
        <taxon>Streptophyta</taxon>
        <taxon>Embryophyta</taxon>
        <taxon>Tracheophyta</taxon>
        <taxon>Spermatophyta</taxon>
        <taxon>Magnoliopsida</taxon>
        <taxon>eudicotyledons</taxon>
        <taxon>Gunneridae</taxon>
        <taxon>Pentapetalae</taxon>
        <taxon>rosids</taxon>
        <taxon>fabids</taxon>
        <taxon>Fabales</taxon>
        <taxon>Fabaceae</taxon>
        <taxon>Papilionoideae</taxon>
        <taxon>50 kb inversion clade</taxon>
        <taxon>genistoids sensu lato</taxon>
        <taxon>core genistoids</taxon>
        <taxon>Crotalarieae</taxon>
        <taxon>Crotalaria</taxon>
    </lineage>
</organism>
<name>A0AAN9HVG5_CROPI</name>
<dbReference type="Proteomes" id="UP001372338">
    <property type="component" value="Unassembled WGS sequence"/>
</dbReference>
<keyword evidence="5" id="KW-1185">Reference proteome</keyword>
<evidence type="ECO:0000256" key="3">
    <source>
        <dbReference type="SAM" id="MobiDB-lite"/>
    </source>
</evidence>
<keyword evidence="1" id="KW-0649">Protein kinase inhibitor</keyword>
<comment type="caution">
    <text evidence="4">The sequence shown here is derived from an EMBL/GenBank/DDBJ whole genome shotgun (WGS) entry which is preliminary data.</text>
</comment>
<feature type="region of interest" description="Disordered" evidence="3">
    <location>
        <begin position="34"/>
        <end position="61"/>
    </location>
</feature>
<feature type="compositionally biased region" description="Basic residues" evidence="3">
    <location>
        <begin position="51"/>
        <end position="61"/>
    </location>
</feature>
<reference evidence="4 5" key="1">
    <citation type="submission" date="2024-01" db="EMBL/GenBank/DDBJ databases">
        <title>The genomes of 5 underutilized Papilionoideae crops provide insights into root nodulation and disease resistanc.</title>
        <authorList>
            <person name="Yuan L."/>
        </authorList>
    </citation>
    <scope>NUCLEOTIDE SEQUENCE [LARGE SCALE GENOMIC DNA]</scope>
    <source>
        <strain evidence="4">ZHUSHIDOU_FW_LH</strain>
        <tissue evidence="4">Leaf</tissue>
    </source>
</reference>
<accession>A0AAN9HVG5</accession>